<dbReference type="InterPro" id="IPR023168">
    <property type="entry name" value="GatB_Yqey_C_2"/>
</dbReference>
<evidence type="ECO:0000313" key="6">
    <source>
        <dbReference type="EMBL" id="KAI9550113.1"/>
    </source>
</evidence>
<dbReference type="GO" id="GO:0016884">
    <property type="term" value="F:carbon-nitrogen ligase activity, with glutamine as amido-N-donor"/>
    <property type="evidence" value="ECO:0007669"/>
    <property type="project" value="InterPro"/>
</dbReference>
<dbReference type="GO" id="GO:0016020">
    <property type="term" value="C:membrane"/>
    <property type="evidence" value="ECO:0007669"/>
    <property type="project" value="UniProtKB-SubCell"/>
</dbReference>
<sequence>MLAKDKTRLAALRAIKSLILLEETKSGAKAEITEDDEMKLLTKAAKQRRDSADIYQQQGRFDLYDVEIAELKIIQEFLPKAFSDEELTEAIQAIIAETGATSAKDMGKVMGVASKQLAGKADANLNPFDIILLILLVLGAYEGFKKGFLLGLIGLVGFVVAVVLGFYFMDSMTVWLAEHITEFNLAYPIVAFLIIFGISSLLIQVVGKILKKIMNIILLGSLDSLAGAGLGIVRVSFFISLFIWLGKEFEIDLSKRWAAESEMLEFIEPMAPVVIEVVQPVFPAVGGVQKLKDLIEGFKDAAPDR</sequence>
<dbReference type="PANTHER" id="PTHR28055:SF1">
    <property type="entry name" value="ALTERED INHERITANCE OF MITOCHONDRIA PROTEIN 41, MITOCHONDRIAL"/>
    <property type="match status" value="1"/>
</dbReference>
<evidence type="ECO:0000256" key="5">
    <source>
        <dbReference type="SAM" id="Phobius"/>
    </source>
</evidence>
<feature type="transmembrane region" description="Helical" evidence="5">
    <location>
        <begin position="148"/>
        <end position="169"/>
    </location>
</feature>
<evidence type="ECO:0000256" key="1">
    <source>
        <dbReference type="ARBA" id="ARBA00004141"/>
    </source>
</evidence>
<dbReference type="AlphaFoldDB" id="A0AAD5L356"/>
<comment type="subcellular location">
    <subcellularLocation>
        <location evidence="1">Membrane</location>
        <topology evidence="1">Multi-pass membrane protein</topology>
    </subcellularLocation>
</comment>
<organism evidence="6 7">
    <name type="scientific">Daphnia sinensis</name>
    <dbReference type="NCBI Taxonomy" id="1820382"/>
    <lineage>
        <taxon>Eukaryota</taxon>
        <taxon>Metazoa</taxon>
        <taxon>Ecdysozoa</taxon>
        <taxon>Arthropoda</taxon>
        <taxon>Crustacea</taxon>
        <taxon>Branchiopoda</taxon>
        <taxon>Diplostraca</taxon>
        <taxon>Cladocera</taxon>
        <taxon>Anomopoda</taxon>
        <taxon>Daphniidae</taxon>
        <taxon>Daphnia</taxon>
        <taxon>Daphnia similis group</taxon>
    </lineage>
</organism>
<dbReference type="InterPro" id="IPR003825">
    <property type="entry name" value="Colicin-V_CvpA"/>
</dbReference>
<proteinExistence type="predicted"/>
<keyword evidence="3 5" id="KW-1133">Transmembrane helix</keyword>
<dbReference type="InterPro" id="IPR003789">
    <property type="entry name" value="Asn/Gln_tRNA_amidoTrase-B-like"/>
</dbReference>
<dbReference type="Pfam" id="PF09424">
    <property type="entry name" value="YqeY"/>
    <property type="match status" value="1"/>
</dbReference>
<feature type="transmembrane region" description="Helical" evidence="5">
    <location>
        <begin position="222"/>
        <end position="245"/>
    </location>
</feature>
<dbReference type="SUPFAM" id="SSF89095">
    <property type="entry name" value="GatB/YqeY motif"/>
    <property type="match status" value="1"/>
</dbReference>
<feature type="transmembrane region" description="Helical" evidence="5">
    <location>
        <begin position="189"/>
        <end position="210"/>
    </location>
</feature>
<evidence type="ECO:0000313" key="7">
    <source>
        <dbReference type="Proteomes" id="UP000820818"/>
    </source>
</evidence>
<dbReference type="InterPro" id="IPR042184">
    <property type="entry name" value="YqeY/Aim41_N"/>
</dbReference>
<dbReference type="InterPro" id="IPR019004">
    <property type="entry name" value="YqeY/Aim41"/>
</dbReference>
<dbReference type="GO" id="GO:0009403">
    <property type="term" value="P:toxin biosynthetic process"/>
    <property type="evidence" value="ECO:0007669"/>
    <property type="project" value="InterPro"/>
</dbReference>
<dbReference type="Gene3D" id="1.10.10.410">
    <property type="match status" value="1"/>
</dbReference>
<comment type="caution">
    <text evidence="6">The sequence shown here is derived from an EMBL/GenBank/DDBJ whole genome shotgun (WGS) entry which is preliminary data.</text>
</comment>
<evidence type="ECO:0000256" key="3">
    <source>
        <dbReference type="ARBA" id="ARBA00022989"/>
    </source>
</evidence>
<keyword evidence="2 5" id="KW-0812">Transmembrane</keyword>
<keyword evidence="7" id="KW-1185">Reference proteome</keyword>
<protein>
    <submittedName>
        <fullName evidence="6">GatB/YqeY domain containing protein</fullName>
    </submittedName>
</protein>
<gene>
    <name evidence="6" type="ORF">GHT06_005007</name>
</gene>
<reference evidence="6" key="1">
    <citation type="submission" date="2022-05" db="EMBL/GenBank/DDBJ databases">
        <title>A multi-omics perspective on studying reproductive biology in Daphnia sinensis.</title>
        <authorList>
            <person name="Jia J."/>
        </authorList>
    </citation>
    <scope>NUCLEOTIDE SEQUENCE</scope>
    <source>
        <strain evidence="6">WSL</strain>
    </source>
</reference>
<dbReference type="Gene3D" id="1.10.1510.10">
    <property type="entry name" value="Uncharacterised protein YqeY/AIM41 PF09424, N-terminal domain"/>
    <property type="match status" value="1"/>
</dbReference>
<name>A0AAD5L356_9CRUS</name>
<dbReference type="EMBL" id="WJBH02000187">
    <property type="protein sequence ID" value="KAI9550113.1"/>
    <property type="molecule type" value="Genomic_DNA"/>
</dbReference>
<dbReference type="Pfam" id="PF02674">
    <property type="entry name" value="Colicin_V"/>
    <property type="match status" value="1"/>
</dbReference>
<dbReference type="Proteomes" id="UP000820818">
    <property type="component" value="Unassembled WGS sequence"/>
</dbReference>
<dbReference type="PANTHER" id="PTHR28055">
    <property type="entry name" value="ALTERED INHERITANCE OF MITOCHONDRIA PROTEIN 41, MITOCHONDRIAL"/>
    <property type="match status" value="1"/>
</dbReference>
<evidence type="ECO:0000256" key="4">
    <source>
        <dbReference type="ARBA" id="ARBA00023136"/>
    </source>
</evidence>
<evidence type="ECO:0000256" key="2">
    <source>
        <dbReference type="ARBA" id="ARBA00022692"/>
    </source>
</evidence>
<keyword evidence="4 5" id="KW-0472">Membrane</keyword>
<accession>A0AAD5L356</accession>